<keyword evidence="4" id="KW-1185">Reference proteome</keyword>
<feature type="compositionally biased region" description="Basic residues" evidence="1">
    <location>
        <begin position="86"/>
        <end position="102"/>
    </location>
</feature>
<keyword evidence="2" id="KW-1133">Transmembrane helix</keyword>
<dbReference type="RefSeq" id="WP_243321338.1">
    <property type="nucleotide sequence ID" value="NZ_JALGCL010000003.1"/>
</dbReference>
<evidence type="ECO:0000256" key="2">
    <source>
        <dbReference type="SAM" id="Phobius"/>
    </source>
</evidence>
<name>A0ABT0A575_9GAMM</name>
<organism evidence="3 4">
    <name type="scientific">Cognatiluteimonas sedimenti</name>
    <dbReference type="NCBI Taxonomy" id="2927791"/>
    <lineage>
        <taxon>Bacteria</taxon>
        <taxon>Pseudomonadati</taxon>
        <taxon>Pseudomonadota</taxon>
        <taxon>Gammaproteobacteria</taxon>
        <taxon>Lysobacterales</taxon>
        <taxon>Lysobacteraceae</taxon>
        <taxon>Cognatiluteimonas</taxon>
    </lineage>
</organism>
<keyword evidence="2" id="KW-0472">Membrane</keyword>
<accession>A0ABT0A575</accession>
<feature type="compositionally biased region" description="Low complexity" evidence="1">
    <location>
        <begin position="103"/>
        <end position="112"/>
    </location>
</feature>
<evidence type="ECO:0000256" key="1">
    <source>
        <dbReference type="SAM" id="MobiDB-lite"/>
    </source>
</evidence>
<gene>
    <name evidence="3" type="ORF">MQC88_09220</name>
</gene>
<protein>
    <recommendedName>
        <fullName evidence="5">Transmembrane protein</fullName>
    </recommendedName>
</protein>
<comment type="caution">
    <text evidence="3">The sequence shown here is derived from an EMBL/GenBank/DDBJ whole genome shotgun (WGS) entry which is preliminary data.</text>
</comment>
<proteinExistence type="predicted"/>
<keyword evidence="2" id="KW-0812">Transmembrane</keyword>
<evidence type="ECO:0008006" key="5">
    <source>
        <dbReference type="Google" id="ProtNLM"/>
    </source>
</evidence>
<dbReference type="Proteomes" id="UP001165423">
    <property type="component" value="Unassembled WGS sequence"/>
</dbReference>
<feature type="region of interest" description="Disordered" evidence="1">
    <location>
        <begin position="77"/>
        <end position="112"/>
    </location>
</feature>
<reference evidence="3 4" key="1">
    <citation type="submission" date="2022-03" db="EMBL/GenBank/DDBJ databases">
        <title>Luteimonas soily sp. nov., a novel bacterium isolated from the soil.</title>
        <authorList>
            <person name="Zhang X."/>
        </authorList>
    </citation>
    <scope>NUCLEOTIDE SEQUENCE [LARGE SCALE GENOMIC DNA]</scope>
    <source>
        <strain evidence="3 4">50</strain>
    </source>
</reference>
<evidence type="ECO:0000313" key="3">
    <source>
        <dbReference type="EMBL" id="MCJ0826126.1"/>
    </source>
</evidence>
<feature type="transmembrane region" description="Helical" evidence="2">
    <location>
        <begin position="25"/>
        <end position="43"/>
    </location>
</feature>
<sequence length="112" mass="12271">MPRLQSRNAFANPGRQAPDAHLERALRRIVLAGALLVLALPAARGASAWFGALPLWLLAMPLSSWWALHHFRLPRLQPRPGTNAATRKRRGHAAQARRRRVPVARGGVANAA</sequence>
<dbReference type="EMBL" id="JALGCL010000003">
    <property type="protein sequence ID" value="MCJ0826126.1"/>
    <property type="molecule type" value="Genomic_DNA"/>
</dbReference>
<evidence type="ECO:0000313" key="4">
    <source>
        <dbReference type="Proteomes" id="UP001165423"/>
    </source>
</evidence>